<feature type="domain" description="Cytochrome b561 bacterial/Ni-hydrogenase" evidence="14">
    <location>
        <begin position="10"/>
        <end position="179"/>
    </location>
</feature>
<dbReference type="InterPro" id="IPR052168">
    <property type="entry name" value="Cytochrome_b561_oxidase"/>
</dbReference>
<evidence type="ECO:0000256" key="4">
    <source>
        <dbReference type="ARBA" id="ARBA00022475"/>
    </source>
</evidence>
<evidence type="ECO:0000259" key="14">
    <source>
        <dbReference type="Pfam" id="PF01292"/>
    </source>
</evidence>
<evidence type="ECO:0000256" key="8">
    <source>
        <dbReference type="ARBA" id="ARBA00022982"/>
    </source>
</evidence>
<keyword evidence="4" id="KW-1003">Cell membrane</keyword>
<dbReference type="Proteomes" id="UP001158049">
    <property type="component" value="Unassembled WGS sequence"/>
</dbReference>
<keyword evidence="5" id="KW-0349">Heme</keyword>
<comment type="cofactor">
    <cofactor evidence="1">
        <name>heme b</name>
        <dbReference type="ChEBI" id="CHEBI:60344"/>
    </cofactor>
</comment>
<dbReference type="PANTHER" id="PTHR30529">
    <property type="entry name" value="CYTOCHROME B561"/>
    <property type="match status" value="1"/>
</dbReference>
<evidence type="ECO:0000313" key="16">
    <source>
        <dbReference type="Proteomes" id="UP001158049"/>
    </source>
</evidence>
<evidence type="ECO:0000256" key="12">
    <source>
        <dbReference type="ARBA" id="ARBA00037975"/>
    </source>
</evidence>
<reference evidence="15 16" key="1">
    <citation type="submission" date="2017-05" db="EMBL/GenBank/DDBJ databases">
        <authorList>
            <person name="Varghese N."/>
            <person name="Submissions S."/>
        </authorList>
    </citation>
    <scope>NUCLEOTIDE SEQUENCE [LARGE SCALE GENOMIC DNA]</scope>
    <source>
        <strain evidence="15 16">DSM 26001</strain>
    </source>
</reference>
<evidence type="ECO:0000256" key="9">
    <source>
        <dbReference type="ARBA" id="ARBA00022989"/>
    </source>
</evidence>
<evidence type="ECO:0000313" key="15">
    <source>
        <dbReference type="EMBL" id="SMP67663.1"/>
    </source>
</evidence>
<evidence type="ECO:0000256" key="13">
    <source>
        <dbReference type="SAM" id="Phobius"/>
    </source>
</evidence>
<comment type="subcellular location">
    <subcellularLocation>
        <location evidence="2">Cell membrane</location>
        <topology evidence="2">Multi-pass membrane protein</topology>
    </subcellularLocation>
</comment>
<keyword evidence="11 13" id="KW-0472">Membrane</keyword>
<evidence type="ECO:0000256" key="11">
    <source>
        <dbReference type="ARBA" id="ARBA00023136"/>
    </source>
</evidence>
<evidence type="ECO:0000256" key="6">
    <source>
        <dbReference type="ARBA" id="ARBA00022692"/>
    </source>
</evidence>
<dbReference type="EMBL" id="FXUL01000013">
    <property type="protein sequence ID" value="SMP67663.1"/>
    <property type="molecule type" value="Genomic_DNA"/>
</dbReference>
<feature type="transmembrane region" description="Helical" evidence="13">
    <location>
        <begin position="53"/>
        <end position="72"/>
    </location>
</feature>
<dbReference type="InterPro" id="IPR011577">
    <property type="entry name" value="Cyt_b561_bac/Ni-Hgenase"/>
</dbReference>
<evidence type="ECO:0000256" key="2">
    <source>
        <dbReference type="ARBA" id="ARBA00004651"/>
    </source>
</evidence>
<evidence type="ECO:0000256" key="10">
    <source>
        <dbReference type="ARBA" id="ARBA00023004"/>
    </source>
</evidence>
<dbReference type="SUPFAM" id="SSF81342">
    <property type="entry name" value="Transmembrane di-heme cytochromes"/>
    <property type="match status" value="1"/>
</dbReference>
<feature type="transmembrane region" description="Helical" evidence="13">
    <location>
        <begin position="92"/>
        <end position="112"/>
    </location>
</feature>
<organism evidence="15 16">
    <name type="scientific">Noviherbaspirillum suwonense</name>
    <dbReference type="NCBI Taxonomy" id="1224511"/>
    <lineage>
        <taxon>Bacteria</taxon>
        <taxon>Pseudomonadati</taxon>
        <taxon>Pseudomonadota</taxon>
        <taxon>Betaproteobacteria</taxon>
        <taxon>Burkholderiales</taxon>
        <taxon>Oxalobacteraceae</taxon>
        <taxon>Noviherbaspirillum</taxon>
    </lineage>
</organism>
<protein>
    <submittedName>
        <fullName evidence="15">Cytochrome b561</fullName>
    </submittedName>
</protein>
<keyword evidence="9 13" id="KW-1133">Transmembrane helix</keyword>
<comment type="similarity">
    <text evidence="12">Belongs to the cytochrome b561 family.</text>
</comment>
<evidence type="ECO:0000256" key="1">
    <source>
        <dbReference type="ARBA" id="ARBA00001970"/>
    </source>
</evidence>
<name>A0ABY1QDY1_9BURK</name>
<gene>
    <name evidence="15" type="ORF">SAMN06295970_11323</name>
</gene>
<keyword evidence="3" id="KW-0813">Transport</keyword>
<sequence length="182" mass="19785">MKWRNDATAYGGISIAFHWVMAALLVAVYAFMELRGIFPKGSAGRELMKNAHFMLGLSVLALAAARLALNLLDRAPPIAPEPPRWQSLSGHAMHYALYALMLGLPLLGWLLLSASGKPIPFFGLTLPALIAENSDTADLIKEIHEAGATAGYFLIGGHAAAALFHHYVKKDNTLLRMLPRSR</sequence>
<keyword evidence="8" id="KW-0249">Electron transport</keyword>
<comment type="caution">
    <text evidence="15">The sequence shown here is derived from an EMBL/GenBank/DDBJ whole genome shotgun (WGS) entry which is preliminary data.</text>
</comment>
<evidence type="ECO:0000256" key="7">
    <source>
        <dbReference type="ARBA" id="ARBA00022723"/>
    </source>
</evidence>
<keyword evidence="16" id="KW-1185">Reference proteome</keyword>
<keyword evidence="6 13" id="KW-0812">Transmembrane</keyword>
<dbReference type="PANTHER" id="PTHR30529:SF3">
    <property type="entry name" value="CYTOCHROME B561 HOMOLOG 1"/>
    <property type="match status" value="1"/>
</dbReference>
<dbReference type="RefSeq" id="WP_283443370.1">
    <property type="nucleotide sequence ID" value="NZ_FXUL01000013.1"/>
</dbReference>
<evidence type="ECO:0000256" key="5">
    <source>
        <dbReference type="ARBA" id="ARBA00022617"/>
    </source>
</evidence>
<keyword evidence="10" id="KW-0408">Iron</keyword>
<proteinExistence type="inferred from homology"/>
<accession>A0ABY1QDY1</accession>
<dbReference type="InterPro" id="IPR016174">
    <property type="entry name" value="Di-haem_cyt_TM"/>
</dbReference>
<evidence type="ECO:0000256" key="3">
    <source>
        <dbReference type="ARBA" id="ARBA00022448"/>
    </source>
</evidence>
<keyword evidence="7" id="KW-0479">Metal-binding</keyword>
<feature type="transmembrane region" description="Helical" evidence="13">
    <location>
        <begin position="12"/>
        <end position="32"/>
    </location>
</feature>
<dbReference type="Pfam" id="PF01292">
    <property type="entry name" value="Ni_hydr_CYTB"/>
    <property type="match status" value="1"/>
</dbReference>